<dbReference type="InterPro" id="IPR036259">
    <property type="entry name" value="MFS_trans_sf"/>
</dbReference>
<dbReference type="PANTHER" id="PTHR43791">
    <property type="entry name" value="PERMEASE-RELATED"/>
    <property type="match status" value="1"/>
</dbReference>
<dbReference type="GO" id="GO:0016020">
    <property type="term" value="C:membrane"/>
    <property type="evidence" value="ECO:0007669"/>
    <property type="project" value="UniProtKB-SubCell"/>
</dbReference>
<dbReference type="KEGG" id="fmu:J7337_007489"/>
<keyword evidence="3 6" id="KW-0812">Transmembrane</keyword>
<feature type="transmembrane region" description="Helical" evidence="6">
    <location>
        <begin position="222"/>
        <end position="247"/>
    </location>
</feature>
<protein>
    <submittedName>
        <fullName evidence="7">Uncharacterized protein</fullName>
    </submittedName>
</protein>
<comment type="caution">
    <text evidence="7">The sequence shown here is derived from an EMBL/GenBank/DDBJ whole genome shotgun (WGS) entry which is preliminary data.</text>
</comment>
<gene>
    <name evidence="7" type="ORF">J7337_007489</name>
</gene>
<keyword evidence="5 6" id="KW-0472">Membrane</keyword>
<evidence type="ECO:0000256" key="5">
    <source>
        <dbReference type="ARBA" id="ARBA00023136"/>
    </source>
</evidence>
<proteinExistence type="predicted"/>
<organism evidence="7 8">
    <name type="scientific">Fusarium musae</name>
    <dbReference type="NCBI Taxonomy" id="1042133"/>
    <lineage>
        <taxon>Eukaryota</taxon>
        <taxon>Fungi</taxon>
        <taxon>Dikarya</taxon>
        <taxon>Ascomycota</taxon>
        <taxon>Pezizomycotina</taxon>
        <taxon>Sordariomycetes</taxon>
        <taxon>Hypocreomycetidae</taxon>
        <taxon>Hypocreales</taxon>
        <taxon>Nectriaceae</taxon>
        <taxon>Fusarium</taxon>
    </lineage>
</organism>
<name>A0A9P8DH01_9HYPO</name>
<evidence type="ECO:0000313" key="8">
    <source>
        <dbReference type="Proteomes" id="UP000827133"/>
    </source>
</evidence>
<dbReference type="GO" id="GO:0022857">
    <property type="term" value="F:transmembrane transporter activity"/>
    <property type="evidence" value="ECO:0007669"/>
    <property type="project" value="TreeGrafter"/>
</dbReference>
<dbReference type="Proteomes" id="UP000827133">
    <property type="component" value="Unassembled WGS sequence"/>
</dbReference>
<dbReference type="EMBL" id="JAHBCI010000005">
    <property type="protein sequence ID" value="KAG9501797.1"/>
    <property type="molecule type" value="Genomic_DNA"/>
</dbReference>
<keyword evidence="8" id="KW-1185">Reference proteome</keyword>
<evidence type="ECO:0000256" key="6">
    <source>
        <dbReference type="SAM" id="Phobius"/>
    </source>
</evidence>
<dbReference type="AlphaFoldDB" id="A0A9P8DH01"/>
<evidence type="ECO:0000256" key="1">
    <source>
        <dbReference type="ARBA" id="ARBA00004141"/>
    </source>
</evidence>
<feature type="transmembrane region" description="Helical" evidence="6">
    <location>
        <begin position="138"/>
        <end position="156"/>
    </location>
</feature>
<evidence type="ECO:0000256" key="3">
    <source>
        <dbReference type="ARBA" id="ARBA00022692"/>
    </source>
</evidence>
<dbReference type="GeneID" id="68315345"/>
<feature type="transmembrane region" description="Helical" evidence="6">
    <location>
        <begin position="193"/>
        <end position="210"/>
    </location>
</feature>
<evidence type="ECO:0000256" key="2">
    <source>
        <dbReference type="ARBA" id="ARBA00022448"/>
    </source>
</evidence>
<keyword evidence="2" id="KW-0813">Transport</keyword>
<accession>A0A9P8DH01</accession>
<reference evidence="7" key="1">
    <citation type="journal article" date="2021" name="Mol. Plant Microbe Interact.">
        <title>Telomere to telomere genome assembly of Fusarium musae F31, causal agent of crown rot disease of banana.</title>
        <authorList>
            <person name="Degradi L."/>
            <person name="Tava V."/>
            <person name="Kunova A."/>
            <person name="Cortesi P."/>
            <person name="Saracchi M."/>
            <person name="Pasquali M."/>
        </authorList>
    </citation>
    <scope>NUCLEOTIDE SEQUENCE</scope>
    <source>
        <strain evidence="7">F31</strain>
    </source>
</reference>
<keyword evidence="4 6" id="KW-1133">Transmembrane helix</keyword>
<dbReference type="SUPFAM" id="SSF103473">
    <property type="entry name" value="MFS general substrate transporter"/>
    <property type="match status" value="1"/>
</dbReference>
<evidence type="ECO:0000313" key="7">
    <source>
        <dbReference type="EMBL" id="KAG9501797.1"/>
    </source>
</evidence>
<dbReference type="PANTHER" id="PTHR43791:SF92">
    <property type="entry name" value="AGL026WP"/>
    <property type="match status" value="1"/>
</dbReference>
<dbReference type="RefSeq" id="XP_044680797.1">
    <property type="nucleotide sequence ID" value="XM_044825140.1"/>
</dbReference>
<sequence length="277" mass="30730">MPSDYTESGEVLQADKTPMGLYAFEMYKDERCQSGSNSFSSFRATTSISVNSSMYNNMDIEKTPHTSMDENESCDSKSQGLAISPKPEALQHLSDEELAALEKRLRRKIDLRLLPCMILIYIMNYLDRVQERFWHTSLSIASAVAGFIISASTTVISPRYFGAMIMLPGIYSGFNMSMAWTANTNFRPVSKRAAALAFNNALATICSIYGSFLYPNGAEPRFILAFSVNAAMATIAIIASIALYLVLKRANRKLELKEAEEEAAGRHLPGSGFRYLT</sequence>
<comment type="subcellular location">
    <subcellularLocation>
        <location evidence="1">Membrane</location>
        <topology evidence="1">Multi-pass membrane protein</topology>
    </subcellularLocation>
</comment>
<evidence type="ECO:0000256" key="4">
    <source>
        <dbReference type="ARBA" id="ARBA00022989"/>
    </source>
</evidence>